<dbReference type="GO" id="GO:0000287">
    <property type="term" value="F:magnesium ion binding"/>
    <property type="evidence" value="ECO:0007669"/>
    <property type="project" value="UniProtKB-UniRule"/>
</dbReference>
<dbReference type="InterPro" id="IPR008278">
    <property type="entry name" value="4-PPantetheinyl_Trfase_dom"/>
</dbReference>
<dbReference type="Gene3D" id="3.90.470.20">
    <property type="entry name" value="4'-phosphopantetheinyl transferase domain"/>
    <property type="match status" value="1"/>
</dbReference>
<evidence type="ECO:0000313" key="10">
    <source>
        <dbReference type="EMBL" id="KXA15349.1"/>
    </source>
</evidence>
<keyword evidence="11" id="KW-1185">Reference proteome</keyword>
<keyword evidence="8" id="KW-0963">Cytoplasm</keyword>
<evidence type="ECO:0000256" key="6">
    <source>
        <dbReference type="ARBA" id="ARBA00023098"/>
    </source>
</evidence>
<evidence type="ECO:0000313" key="11">
    <source>
        <dbReference type="Proteomes" id="UP000070617"/>
    </source>
</evidence>
<organism evidence="10 11">
    <name type="scientific">Fusobacterium equinum</name>
    <dbReference type="NCBI Taxonomy" id="134605"/>
    <lineage>
        <taxon>Bacteria</taxon>
        <taxon>Fusobacteriati</taxon>
        <taxon>Fusobacteriota</taxon>
        <taxon>Fusobacteriia</taxon>
        <taxon>Fusobacteriales</taxon>
        <taxon>Fusobacteriaceae</taxon>
        <taxon>Fusobacterium</taxon>
    </lineage>
</organism>
<gene>
    <name evidence="8" type="primary">acpS</name>
    <name evidence="10" type="ORF">HMPREF3206_00742</name>
</gene>
<evidence type="ECO:0000256" key="4">
    <source>
        <dbReference type="ARBA" id="ARBA00022832"/>
    </source>
</evidence>
<evidence type="ECO:0000256" key="3">
    <source>
        <dbReference type="ARBA" id="ARBA00022723"/>
    </source>
</evidence>
<dbReference type="GO" id="GO:0008897">
    <property type="term" value="F:holo-[acyl-carrier-protein] synthase activity"/>
    <property type="evidence" value="ECO:0007669"/>
    <property type="project" value="UniProtKB-UniRule"/>
</dbReference>
<dbReference type="EMBL" id="LRPX01000029">
    <property type="protein sequence ID" value="KXA15349.1"/>
    <property type="molecule type" value="Genomic_DNA"/>
</dbReference>
<dbReference type="GO" id="GO:0005737">
    <property type="term" value="C:cytoplasm"/>
    <property type="evidence" value="ECO:0007669"/>
    <property type="project" value="UniProtKB-SubCell"/>
</dbReference>
<keyword evidence="5 8" id="KW-0460">Magnesium</keyword>
<name>A0A133NGE0_9FUSO</name>
<dbReference type="STRING" id="134605.HMPREF3206_00742"/>
<dbReference type="PATRIC" id="fig|134605.3.peg.743"/>
<comment type="similarity">
    <text evidence="8">Belongs to the P-Pant transferase superfamily. AcpS family.</text>
</comment>
<sequence length="114" mass="12997">MIRGIGTDIIEISRIEKAMKKIQFLQKVFTEKEQEEQKARGEKMESYAAIFSAKEAIVKAMGTGFRGISFTDIEILHDDLGKPLVYLYGIAQNNWHISLSHCKEYAVATAIWEE</sequence>
<dbReference type="SUPFAM" id="SSF56214">
    <property type="entry name" value="4'-phosphopantetheinyl transferase"/>
    <property type="match status" value="1"/>
</dbReference>
<evidence type="ECO:0000256" key="7">
    <source>
        <dbReference type="ARBA" id="ARBA00023160"/>
    </source>
</evidence>
<dbReference type="Proteomes" id="UP000070617">
    <property type="component" value="Unassembled WGS sequence"/>
</dbReference>
<evidence type="ECO:0000256" key="1">
    <source>
        <dbReference type="ARBA" id="ARBA00022516"/>
    </source>
</evidence>
<keyword evidence="2 8" id="KW-0808">Transferase</keyword>
<evidence type="ECO:0000256" key="8">
    <source>
        <dbReference type="HAMAP-Rule" id="MF_00101"/>
    </source>
</evidence>
<dbReference type="EC" id="2.7.8.7" evidence="8"/>
<evidence type="ECO:0000256" key="2">
    <source>
        <dbReference type="ARBA" id="ARBA00022679"/>
    </source>
</evidence>
<dbReference type="GO" id="GO:0006633">
    <property type="term" value="P:fatty acid biosynthetic process"/>
    <property type="evidence" value="ECO:0007669"/>
    <property type="project" value="UniProtKB-UniRule"/>
</dbReference>
<dbReference type="RefSeq" id="WP_008801396.1">
    <property type="nucleotide sequence ID" value="NZ_KQ956524.1"/>
</dbReference>
<keyword evidence="6 8" id="KW-0443">Lipid metabolism</keyword>
<keyword evidence="1 8" id="KW-0444">Lipid biosynthesis</keyword>
<proteinExistence type="inferred from homology"/>
<keyword evidence="3 8" id="KW-0479">Metal-binding</keyword>
<accession>A0A133NGE0</accession>
<dbReference type="AlphaFoldDB" id="A0A133NGE0"/>
<comment type="subcellular location">
    <subcellularLocation>
        <location evidence="8">Cytoplasm</location>
    </subcellularLocation>
</comment>
<evidence type="ECO:0000256" key="5">
    <source>
        <dbReference type="ARBA" id="ARBA00022842"/>
    </source>
</evidence>
<dbReference type="HAMAP" id="MF_00101">
    <property type="entry name" value="AcpS"/>
    <property type="match status" value="1"/>
</dbReference>
<dbReference type="NCBIfam" id="TIGR00516">
    <property type="entry name" value="acpS"/>
    <property type="match status" value="1"/>
</dbReference>
<dbReference type="NCBIfam" id="TIGR00556">
    <property type="entry name" value="pantethn_trn"/>
    <property type="match status" value="1"/>
</dbReference>
<comment type="cofactor">
    <cofactor evidence="8">
        <name>Mg(2+)</name>
        <dbReference type="ChEBI" id="CHEBI:18420"/>
    </cofactor>
</comment>
<feature type="binding site" evidence="8">
    <location>
        <position position="55"/>
    </location>
    <ligand>
        <name>Mg(2+)</name>
        <dbReference type="ChEBI" id="CHEBI:18420"/>
    </ligand>
</feature>
<feature type="binding site" evidence="8">
    <location>
        <position position="8"/>
    </location>
    <ligand>
        <name>Mg(2+)</name>
        <dbReference type="ChEBI" id="CHEBI:18420"/>
    </ligand>
</feature>
<comment type="caution">
    <text evidence="10">The sequence shown here is derived from an EMBL/GenBank/DDBJ whole genome shotgun (WGS) entry which is preliminary data.</text>
</comment>
<reference evidence="11" key="1">
    <citation type="submission" date="2016-01" db="EMBL/GenBank/DDBJ databases">
        <authorList>
            <person name="Mitreva M."/>
            <person name="Pepin K.H."/>
            <person name="Mihindukulasuriya K.A."/>
            <person name="Fulton R."/>
            <person name="Fronick C."/>
            <person name="O'Laughlin M."/>
            <person name="Miner T."/>
            <person name="Herter B."/>
            <person name="Rosa B.A."/>
            <person name="Cordes M."/>
            <person name="Tomlinson C."/>
            <person name="Wollam A."/>
            <person name="Palsikar V.B."/>
            <person name="Mardis E.R."/>
            <person name="Wilson R.K."/>
        </authorList>
    </citation>
    <scope>NUCLEOTIDE SEQUENCE [LARGE SCALE GENOMIC DNA]</scope>
    <source>
        <strain evidence="11">CMW8396</strain>
    </source>
</reference>
<dbReference type="InterPro" id="IPR002582">
    <property type="entry name" value="ACPS"/>
</dbReference>
<dbReference type="InterPro" id="IPR004568">
    <property type="entry name" value="Ppantetheine-prot_Trfase_dom"/>
</dbReference>
<feature type="domain" description="4'-phosphopantetheinyl transferase" evidence="9">
    <location>
        <begin position="4"/>
        <end position="110"/>
    </location>
</feature>
<evidence type="ECO:0000259" key="9">
    <source>
        <dbReference type="Pfam" id="PF01648"/>
    </source>
</evidence>
<dbReference type="InterPro" id="IPR037143">
    <property type="entry name" value="4-PPantetheinyl_Trfase_dom_sf"/>
</dbReference>
<protein>
    <recommendedName>
        <fullName evidence="8">Holo-[acyl-carrier-protein] synthase</fullName>
        <shortName evidence="8">Holo-ACP synthase</shortName>
        <ecNumber evidence="8">2.7.8.7</ecNumber>
    </recommendedName>
    <alternativeName>
        <fullName evidence="8">4'-phosphopantetheinyl transferase AcpS</fullName>
    </alternativeName>
</protein>
<comment type="catalytic activity">
    <reaction evidence="8">
        <text>apo-[ACP] + CoA = holo-[ACP] + adenosine 3',5'-bisphosphate + H(+)</text>
        <dbReference type="Rhea" id="RHEA:12068"/>
        <dbReference type="Rhea" id="RHEA-COMP:9685"/>
        <dbReference type="Rhea" id="RHEA-COMP:9690"/>
        <dbReference type="ChEBI" id="CHEBI:15378"/>
        <dbReference type="ChEBI" id="CHEBI:29999"/>
        <dbReference type="ChEBI" id="CHEBI:57287"/>
        <dbReference type="ChEBI" id="CHEBI:58343"/>
        <dbReference type="ChEBI" id="CHEBI:64479"/>
        <dbReference type="EC" id="2.7.8.7"/>
    </reaction>
</comment>
<keyword evidence="4 8" id="KW-0276">Fatty acid metabolism</keyword>
<dbReference type="Pfam" id="PF01648">
    <property type="entry name" value="ACPS"/>
    <property type="match status" value="1"/>
</dbReference>
<keyword evidence="7 8" id="KW-0275">Fatty acid biosynthesis</keyword>
<comment type="function">
    <text evidence="8">Transfers the 4'-phosphopantetheine moiety from coenzyme A to a Ser of acyl-carrier-protein.</text>
</comment>